<feature type="transmembrane region" description="Helical" evidence="2">
    <location>
        <begin position="12"/>
        <end position="36"/>
    </location>
</feature>
<feature type="compositionally biased region" description="Pro residues" evidence="1">
    <location>
        <begin position="438"/>
        <end position="449"/>
    </location>
</feature>
<keyword evidence="4" id="KW-1185">Reference proteome</keyword>
<evidence type="ECO:0000313" key="4">
    <source>
        <dbReference type="Proteomes" id="UP000738349"/>
    </source>
</evidence>
<feature type="transmembrane region" description="Helical" evidence="2">
    <location>
        <begin position="197"/>
        <end position="219"/>
    </location>
</feature>
<keyword evidence="2" id="KW-1133">Transmembrane helix</keyword>
<dbReference type="Proteomes" id="UP000738349">
    <property type="component" value="Unassembled WGS sequence"/>
</dbReference>
<evidence type="ECO:0000256" key="1">
    <source>
        <dbReference type="SAM" id="MobiDB-lite"/>
    </source>
</evidence>
<evidence type="ECO:0000256" key="2">
    <source>
        <dbReference type="SAM" id="Phobius"/>
    </source>
</evidence>
<feature type="transmembrane region" description="Helical" evidence="2">
    <location>
        <begin position="231"/>
        <end position="250"/>
    </location>
</feature>
<dbReference type="AlphaFoldDB" id="A0A9P9JID6"/>
<gene>
    <name evidence="3" type="ORF">EDB81DRAFT_4081</name>
</gene>
<accession>A0A9P9JID6</accession>
<proteinExistence type="predicted"/>
<reference evidence="3" key="1">
    <citation type="journal article" date="2021" name="Nat. Commun.">
        <title>Genetic determinants of endophytism in the Arabidopsis root mycobiome.</title>
        <authorList>
            <person name="Mesny F."/>
            <person name="Miyauchi S."/>
            <person name="Thiergart T."/>
            <person name="Pickel B."/>
            <person name="Atanasova L."/>
            <person name="Karlsson M."/>
            <person name="Huettel B."/>
            <person name="Barry K.W."/>
            <person name="Haridas S."/>
            <person name="Chen C."/>
            <person name="Bauer D."/>
            <person name="Andreopoulos W."/>
            <person name="Pangilinan J."/>
            <person name="LaButti K."/>
            <person name="Riley R."/>
            <person name="Lipzen A."/>
            <person name="Clum A."/>
            <person name="Drula E."/>
            <person name="Henrissat B."/>
            <person name="Kohler A."/>
            <person name="Grigoriev I.V."/>
            <person name="Martin F.M."/>
            <person name="Hacquard S."/>
        </authorList>
    </citation>
    <scope>NUCLEOTIDE SEQUENCE</scope>
    <source>
        <strain evidence="3">MPI-CAGE-AT-0147</strain>
    </source>
</reference>
<feature type="region of interest" description="Disordered" evidence="1">
    <location>
        <begin position="313"/>
        <end position="449"/>
    </location>
</feature>
<name>A0A9P9JID6_9HYPO</name>
<dbReference type="EMBL" id="JAGMUV010000001">
    <property type="protein sequence ID" value="KAH7175436.1"/>
    <property type="molecule type" value="Genomic_DNA"/>
</dbReference>
<feature type="compositionally biased region" description="Low complexity" evidence="1">
    <location>
        <begin position="359"/>
        <end position="411"/>
    </location>
</feature>
<feature type="transmembrane region" description="Helical" evidence="2">
    <location>
        <begin position="270"/>
        <end position="293"/>
    </location>
</feature>
<feature type="transmembrane region" description="Helical" evidence="2">
    <location>
        <begin position="113"/>
        <end position="131"/>
    </location>
</feature>
<keyword evidence="2" id="KW-0472">Membrane</keyword>
<feature type="transmembrane region" description="Helical" evidence="2">
    <location>
        <begin position="143"/>
        <end position="162"/>
    </location>
</feature>
<comment type="caution">
    <text evidence="3">The sequence shown here is derived from an EMBL/GenBank/DDBJ whole genome shotgun (WGS) entry which is preliminary data.</text>
</comment>
<evidence type="ECO:0000313" key="3">
    <source>
        <dbReference type="EMBL" id="KAH7175436.1"/>
    </source>
</evidence>
<protein>
    <submittedName>
        <fullName evidence="3">Uncharacterized protein</fullName>
    </submittedName>
</protein>
<keyword evidence="2" id="KW-0812">Transmembrane</keyword>
<dbReference type="OrthoDB" id="5217806at2759"/>
<sequence length="449" mass="51262">MVVFFEFERYYIAHDVLMLITLVPTLIFFFAALCLAHHRKDPARRAFTYLKAAFAFLTLFIFLDFCGYGLAIAYTRIRYGFYYDDFSDLLKAVSLAQGNTFTVARFIECIADILTFMMLLRLGTGILLVHSGKPGKLDRPLKFFSYGAAALLVILALAEFGLRLHFFNKLIVTDDSLTYSEIDTLNGQYNKSRQIDFAFRVLIFVLAIGIVVQSITVWLKTKAEPRLSLSTNYFLIAAMLWLLRTVYGMAAVAATTNFSDYTNDPFYGSYYGILDVIFGVWPLLILLCLVFTLGRSKNNGLWSTEHSYMTDGAVDPQPPMGYGYNTQGFPPPVQQQQQSPTMRHDSIQAVPPPQQHQSAYYVPPEQYQQPSQYQTQPQYAPQHQQYQQQQYQQQQYQQQQYQQQQPIYPAQSPVSQTRSPPPHEDAMGLNHQADGTPPQAPPQPYYEKG</sequence>
<organism evidence="3 4">
    <name type="scientific">Dactylonectria macrodidyma</name>
    <dbReference type="NCBI Taxonomy" id="307937"/>
    <lineage>
        <taxon>Eukaryota</taxon>
        <taxon>Fungi</taxon>
        <taxon>Dikarya</taxon>
        <taxon>Ascomycota</taxon>
        <taxon>Pezizomycotina</taxon>
        <taxon>Sordariomycetes</taxon>
        <taxon>Hypocreomycetidae</taxon>
        <taxon>Hypocreales</taxon>
        <taxon>Nectriaceae</taxon>
        <taxon>Dactylonectria</taxon>
    </lineage>
</organism>
<feature type="transmembrane region" description="Helical" evidence="2">
    <location>
        <begin position="48"/>
        <end position="74"/>
    </location>
</feature>